<evidence type="ECO:0000256" key="2">
    <source>
        <dbReference type="ARBA" id="ARBA00022448"/>
    </source>
</evidence>
<dbReference type="GO" id="GO:0009279">
    <property type="term" value="C:cell outer membrane"/>
    <property type="evidence" value="ECO:0007669"/>
    <property type="project" value="UniProtKB-SubCell"/>
</dbReference>
<evidence type="ECO:0000259" key="12">
    <source>
        <dbReference type="Pfam" id="PF07715"/>
    </source>
</evidence>
<evidence type="ECO:0000256" key="7">
    <source>
        <dbReference type="ARBA" id="ARBA00023065"/>
    </source>
</evidence>
<dbReference type="Gene3D" id="2.40.170.20">
    <property type="entry name" value="TonB-dependent receptor, beta-barrel domain"/>
    <property type="match status" value="1"/>
</dbReference>
<dbReference type="EMBL" id="BMKM01000004">
    <property type="protein sequence ID" value="GGE22243.1"/>
    <property type="molecule type" value="Genomic_DNA"/>
</dbReference>
<organism evidence="13 14">
    <name type="scientific">Sphingobacterium cellulitidis</name>
    <dbReference type="NCBI Taxonomy" id="1768011"/>
    <lineage>
        <taxon>Bacteria</taxon>
        <taxon>Pseudomonadati</taxon>
        <taxon>Bacteroidota</taxon>
        <taxon>Sphingobacteriia</taxon>
        <taxon>Sphingobacteriales</taxon>
        <taxon>Sphingobacteriaceae</taxon>
        <taxon>Sphingobacterium</taxon>
    </lineage>
</organism>
<comment type="subcellular location">
    <subcellularLocation>
        <location evidence="1 11">Cell outer membrane</location>
        <topology evidence="1 11">Multi-pass membrane protein</topology>
    </subcellularLocation>
</comment>
<name>A0A8H9G305_9SPHI</name>
<evidence type="ECO:0000313" key="14">
    <source>
        <dbReference type="Proteomes" id="UP000614460"/>
    </source>
</evidence>
<dbReference type="Proteomes" id="UP000614460">
    <property type="component" value="Unassembled WGS sequence"/>
</dbReference>
<keyword evidence="2 11" id="KW-0813">Transport</keyword>
<dbReference type="InterPro" id="IPR023996">
    <property type="entry name" value="TonB-dep_OMP_SusC/RagA"/>
</dbReference>
<evidence type="ECO:0000313" key="13">
    <source>
        <dbReference type="EMBL" id="GGE22243.1"/>
    </source>
</evidence>
<proteinExistence type="inferred from homology"/>
<gene>
    <name evidence="13" type="ORF">GCM10011516_19910</name>
</gene>
<evidence type="ECO:0000256" key="5">
    <source>
        <dbReference type="ARBA" id="ARBA00022692"/>
    </source>
</evidence>
<evidence type="ECO:0000256" key="10">
    <source>
        <dbReference type="ARBA" id="ARBA00023237"/>
    </source>
</evidence>
<keyword evidence="3 11" id="KW-1134">Transmembrane beta strand</keyword>
<dbReference type="InterPro" id="IPR037066">
    <property type="entry name" value="Plug_dom_sf"/>
</dbReference>
<dbReference type="NCBIfam" id="TIGR04057">
    <property type="entry name" value="SusC_RagA_signa"/>
    <property type="match status" value="1"/>
</dbReference>
<evidence type="ECO:0000256" key="11">
    <source>
        <dbReference type="PROSITE-ProRule" id="PRU01360"/>
    </source>
</evidence>
<keyword evidence="10 11" id="KW-0998">Cell outer membrane</keyword>
<keyword evidence="4" id="KW-0410">Iron transport</keyword>
<dbReference type="GO" id="GO:0006826">
    <property type="term" value="P:iron ion transport"/>
    <property type="evidence" value="ECO:0007669"/>
    <property type="project" value="UniProtKB-KW"/>
</dbReference>
<reference evidence="13" key="1">
    <citation type="journal article" date="2014" name="Int. J. Syst. Evol. Microbiol.">
        <title>Complete genome sequence of Corynebacterium casei LMG S-19264T (=DSM 44701T), isolated from a smear-ripened cheese.</title>
        <authorList>
            <consortium name="US DOE Joint Genome Institute (JGI-PGF)"/>
            <person name="Walter F."/>
            <person name="Albersmeier A."/>
            <person name="Kalinowski J."/>
            <person name="Ruckert C."/>
        </authorList>
    </citation>
    <scope>NUCLEOTIDE SEQUENCE</scope>
    <source>
        <strain evidence="13">CGMCC 1.15966</strain>
    </source>
</reference>
<sequence>MYKTLTHLFLWLFAIQLTYGQQRTIKGTVVDEQTKSAIVGATVRLDASKKATSTDESGKFSLEAPAGSVNLSISVLGYNTVKQTVSATDSVINISMSPQTARIDDVVVTALGVQRKSKSLTYSTQTVKGEELTKVKDANPMNNLTGKVSGMQINRSSSGIGGSVNIVLRGFKSNRNNQPLYVIDGLPITNTGGSGSEGAFGGGPDRGDILSTLNADDILSINVLKGASASALYGSQGANGAIMITTKKGAEGNLKIDVSSSITADQAFYLPKLQYRYGQTTQDSEESWGEKGSFQDPVDNFFNTGTTLINTISLSGGTEKMQNYFSYGNTSNKGILPTNSFKQHSATFRNSTNFFDNKLTFDGSMMYSRQDIHNRPSSGLYFNPIAGLYLFPRGLDFDKYKNNYEYLSPTRNLYLQDWWNINADAGLTGTHHSQNPFWVLNRNPTFQWRDNIIAQGQLKYNINEWLSVSARGTLNKRWDKWERHVYAGTQGVLSGEKIEGVLNDNGRYTRDQTESTALYGDLLFIGNKTFAEDWDLNFTAGTSINDTRSNGWNLDQLKLAVANKFLLSNIYRDAPINVLNESISRRQLQSLFASTNLGYKDKIFLDLTARNDWASTLANTPQEKKGYFYWSAGLSAVLSDMIKMPSFITYSKLRLTMAEVGNDVGIYSTIPTNTLATGILNANVSGPYQGLPLRPEISRSYEVGYEGRFWNDRINFDLALYKTNTKDQYFSYEATVGQVYTTVFLNAGNVENKGIEAALGIDAIKKDNFTWNTSVNFTANRNKILELAPKLGERYSVGGNFNVLRLNGSFGDFWARTFLRDSNGVMVVDDTGRPQIGPEGYIGNNNPKSIVGWNNTINYGKFGLSFTIDARFGGQVISVTDGYLNSFGVSEESAAARDAGGLDIPAVKVDGTPWQGKIPAQAYYSAVGNRDGIIEGQVYDATNIRMREIALTYALPIKWKGVNSASISLTGRNLFFFRNDAPYDPELNTTTGVGAQGYDSFSLPATRSYGLNLKVSF</sequence>
<dbReference type="InterPro" id="IPR008969">
    <property type="entry name" value="CarboxyPept-like_regulatory"/>
</dbReference>
<dbReference type="InterPro" id="IPR023997">
    <property type="entry name" value="TonB-dep_OMP_SusC/RagA_CS"/>
</dbReference>
<evidence type="ECO:0000256" key="4">
    <source>
        <dbReference type="ARBA" id="ARBA00022496"/>
    </source>
</evidence>
<dbReference type="PROSITE" id="PS52016">
    <property type="entry name" value="TONB_DEPENDENT_REC_3"/>
    <property type="match status" value="1"/>
</dbReference>
<dbReference type="SUPFAM" id="SSF56935">
    <property type="entry name" value="Porins"/>
    <property type="match status" value="1"/>
</dbReference>
<dbReference type="Pfam" id="PF13715">
    <property type="entry name" value="CarbopepD_reg_2"/>
    <property type="match status" value="1"/>
</dbReference>
<feature type="domain" description="TonB-dependent receptor plug" evidence="12">
    <location>
        <begin position="118"/>
        <end position="241"/>
    </location>
</feature>
<keyword evidence="6" id="KW-0408">Iron</keyword>
<dbReference type="Gene3D" id="2.60.40.1120">
    <property type="entry name" value="Carboxypeptidase-like, regulatory domain"/>
    <property type="match status" value="1"/>
</dbReference>
<evidence type="ECO:0000256" key="8">
    <source>
        <dbReference type="ARBA" id="ARBA00023077"/>
    </source>
</evidence>
<evidence type="ECO:0000256" key="3">
    <source>
        <dbReference type="ARBA" id="ARBA00022452"/>
    </source>
</evidence>
<dbReference type="Pfam" id="PF07715">
    <property type="entry name" value="Plug"/>
    <property type="match status" value="1"/>
</dbReference>
<dbReference type="NCBIfam" id="TIGR04056">
    <property type="entry name" value="OMP_RagA_SusC"/>
    <property type="match status" value="1"/>
</dbReference>
<dbReference type="InterPro" id="IPR036942">
    <property type="entry name" value="Beta-barrel_TonB_sf"/>
</dbReference>
<reference evidence="13" key="2">
    <citation type="submission" date="2020-09" db="EMBL/GenBank/DDBJ databases">
        <authorList>
            <person name="Sun Q."/>
            <person name="Zhou Y."/>
        </authorList>
    </citation>
    <scope>NUCLEOTIDE SEQUENCE</scope>
    <source>
        <strain evidence="13">CGMCC 1.15966</strain>
    </source>
</reference>
<keyword evidence="9 11" id="KW-0472">Membrane</keyword>
<keyword evidence="5 11" id="KW-0812">Transmembrane</keyword>
<dbReference type="InterPro" id="IPR039426">
    <property type="entry name" value="TonB-dep_rcpt-like"/>
</dbReference>
<dbReference type="SUPFAM" id="SSF49464">
    <property type="entry name" value="Carboxypeptidase regulatory domain-like"/>
    <property type="match status" value="1"/>
</dbReference>
<keyword evidence="7" id="KW-0406">Ion transport</keyword>
<comment type="caution">
    <text evidence="13">The sequence shown here is derived from an EMBL/GenBank/DDBJ whole genome shotgun (WGS) entry which is preliminary data.</text>
</comment>
<dbReference type="InterPro" id="IPR012910">
    <property type="entry name" value="Plug_dom"/>
</dbReference>
<dbReference type="PANTHER" id="PTHR32552">
    <property type="entry name" value="FERRICHROME IRON RECEPTOR-RELATED"/>
    <property type="match status" value="1"/>
</dbReference>
<protein>
    <submittedName>
        <fullName evidence="13">SusC/RagA family TonB-linked outer membrane protein</fullName>
    </submittedName>
</protein>
<dbReference type="PANTHER" id="PTHR32552:SF81">
    <property type="entry name" value="TONB-DEPENDENT OUTER MEMBRANE RECEPTOR"/>
    <property type="match status" value="1"/>
</dbReference>
<evidence type="ECO:0000256" key="1">
    <source>
        <dbReference type="ARBA" id="ARBA00004571"/>
    </source>
</evidence>
<accession>A0A8H9G305</accession>
<comment type="similarity">
    <text evidence="11">Belongs to the TonB-dependent receptor family.</text>
</comment>
<keyword evidence="8" id="KW-0798">TonB box</keyword>
<keyword evidence="14" id="KW-1185">Reference proteome</keyword>
<evidence type="ECO:0000256" key="9">
    <source>
        <dbReference type="ARBA" id="ARBA00023136"/>
    </source>
</evidence>
<evidence type="ECO:0000256" key="6">
    <source>
        <dbReference type="ARBA" id="ARBA00023004"/>
    </source>
</evidence>
<dbReference type="Gene3D" id="2.170.130.10">
    <property type="entry name" value="TonB-dependent receptor, plug domain"/>
    <property type="match status" value="1"/>
</dbReference>
<dbReference type="RefSeq" id="WP_182499287.1">
    <property type="nucleotide sequence ID" value="NZ_BMKM01000004.1"/>
</dbReference>
<dbReference type="AlphaFoldDB" id="A0A8H9G305"/>